<feature type="signal peptide" evidence="2">
    <location>
        <begin position="1"/>
        <end position="17"/>
    </location>
</feature>
<accession>A0AAD7INR8</accession>
<comment type="caution">
    <text evidence="3">The sequence shown here is derived from an EMBL/GenBank/DDBJ whole genome shotgun (WGS) entry which is preliminary data.</text>
</comment>
<reference evidence="3" key="1">
    <citation type="submission" date="2023-03" db="EMBL/GenBank/DDBJ databases">
        <title>Massive genome expansion in bonnet fungi (Mycena s.s.) driven by repeated elements and novel gene families across ecological guilds.</title>
        <authorList>
            <consortium name="Lawrence Berkeley National Laboratory"/>
            <person name="Harder C.B."/>
            <person name="Miyauchi S."/>
            <person name="Viragh M."/>
            <person name="Kuo A."/>
            <person name="Thoen E."/>
            <person name="Andreopoulos B."/>
            <person name="Lu D."/>
            <person name="Skrede I."/>
            <person name="Drula E."/>
            <person name="Henrissat B."/>
            <person name="Morin E."/>
            <person name="Kohler A."/>
            <person name="Barry K."/>
            <person name="LaButti K."/>
            <person name="Morin E."/>
            <person name="Salamov A."/>
            <person name="Lipzen A."/>
            <person name="Mereny Z."/>
            <person name="Hegedus B."/>
            <person name="Baldrian P."/>
            <person name="Stursova M."/>
            <person name="Weitz H."/>
            <person name="Taylor A."/>
            <person name="Grigoriev I.V."/>
            <person name="Nagy L.G."/>
            <person name="Martin F."/>
            <person name="Kauserud H."/>
        </authorList>
    </citation>
    <scope>NUCLEOTIDE SEQUENCE</scope>
    <source>
        <strain evidence="3">CBHHK182m</strain>
    </source>
</reference>
<dbReference type="AlphaFoldDB" id="A0AAD7INR8"/>
<dbReference type="Proteomes" id="UP001215598">
    <property type="component" value="Unassembled WGS sequence"/>
</dbReference>
<evidence type="ECO:0000313" key="4">
    <source>
        <dbReference type="Proteomes" id="UP001215598"/>
    </source>
</evidence>
<organism evidence="3 4">
    <name type="scientific">Mycena metata</name>
    <dbReference type="NCBI Taxonomy" id="1033252"/>
    <lineage>
        <taxon>Eukaryota</taxon>
        <taxon>Fungi</taxon>
        <taxon>Dikarya</taxon>
        <taxon>Basidiomycota</taxon>
        <taxon>Agaricomycotina</taxon>
        <taxon>Agaricomycetes</taxon>
        <taxon>Agaricomycetidae</taxon>
        <taxon>Agaricales</taxon>
        <taxon>Marasmiineae</taxon>
        <taxon>Mycenaceae</taxon>
        <taxon>Mycena</taxon>
    </lineage>
</organism>
<feature type="compositionally biased region" description="Polar residues" evidence="1">
    <location>
        <begin position="41"/>
        <end position="55"/>
    </location>
</feature>
<evidence type="ECO:0000256" key="1">
    <source>
        <dbReference type="SAM" id="MobiDB-lite"/>
    </source>
</evidence>
<feature type="region of interest" description="Disordered" evidence="1">
    <location>
        <begin position="23"/>
        <end position="55"/>
    </location>
</feature>
<protein>
    <submittedName>
        <fullName evidence="3">Uncharacterized protein</fullName>
    </submittedName>
</protein>
<name>A0AAD7INR8_9AGAR</name>
<evidence type="ECO:0000256" key="2">
    <source>
        <dbReference type="SAM" id="SignalP"/>
    </source>
</evidence>
<dbReference type="EMBL" id="JARKIB010000077">
    <property type="protein sequence ID" value="KAJ7747286.1"/>
    <property type="molecule type" value="Genomic_DNA"/>
</dbReference>
<keyword evidence="2" id="KW-0732">Signal</keyword>
<evidence type="ECO:0000313" key="3">
    <source>
        <dbReference type="EMBL" id="KAJ7747286.1"/>
    </source>
</evidence>
<gene>
    <name evidence="3" type="ORF">B0H16DRAFT_927692</name>
</gene>
<feature type="chain" id="PRO_5042187135" evidence="2">
    <location>
        <begin position="18"/>
        <end position="98"/>
    </location>
</feature>
<sequence>MVTRVLDLALAFYLVKCGTRPYPTRPDPRIPRPTPNTISPSHQSLSGLLSPRTTAIPTGAKVSSTAIKLSYRRHHKRPASIHPSLDANVVCLHPLSLV</sequence>
<proteinExistence type="predicted"/>
<keyword evidence="4" id="KW-1185">Reference proteome</keyword>